<keyword evidence="3" id="KW-0964">Secreted</keyword>
<dbReference type="GO" id="GO:0030600">
    <property type="term" value="F:feruloyl esterase activity"/>
    <property type="evidence" value="ECO:0007669"/>
    <property type="project" value="UniProtKB-EC"/>
</dbReference>
<evidence type="ECO:0000256" key="11">
    <source>
        <dbReference type="SAM" id="SignalP"/>
    </source>
</evidence>
<dbReference type="GeneID" id="87874732"/>
<sequence length="291" mass="31330">MAAGLHSRLTTFLLLLLSALPFIAAAAPSSGCGKGPTLYNGQTVTTNINGKSRRYTVRLPDNYNQNNPYRLIFLWHPLGSSMQKIIQGEDPNRGGVLPYYGLPPLDTSKSAIYVVPDGLNAGWANQNGEDVSFFDNILQTVSDGLCIDTNLVFSTGFSYGGGMSFSLACSRANKVRAVAVISGAQLSGCAGGNDPVAYYAQHGTSDSVLNVAMGRQLRDRFVRNNGCQPANGEVQPGSGGRSTRVEYQGCQQGKDVVWVVHGGDHNPSQRDPGQNDPFAPRNTWEFFSRFN</sequence>
<evidence type="ECO:0000256" key="8">
    <source>
        <dbReference type="ARBA" id="ARBA00023326"/>
    </source>
</evidence>
<comment type="catalytic activity">
    <reaction evidence="9">
        <text>feruloyl-polysaccharide + H2O = ferulate + polysaccharide.</text>
        <dbReference type="EC" id="3.1.1.73"/>
    </reaction>
</comment>
<organism evidence="12 13">
    <name type="scientific">Neurospora hispaniola</name>
    <dbReference type="NCBI Taxonomy" id="588809"/>
    <lineage>
        <taxon>Eukaryota</taxon>
        <taxon>Fungi</taxon>
        <taxon>Dikarya</taxon>
        <taxon>Ascomycota</taxon>
        <taxon>Pezizomycotina</taxon>
        <taxon>Sordariomycetes</taxon>
        <taxon>Sordariomycetidae</taxon>
        <taxon>Sordariales</taxon>
        <taxon>Sordariaceae</taxon>
        <taxon>Neurospora</taxon>
    </lineage>
</organism>
<dbReference type="Proteomes" id="UP001285908">
    <property type="component" value="Unassembled WGS sequence"/>
</dbReference>
<evidence type="ECO:0000256" key="1">
    <source>
        <dbReference type="ARBA" id="ARBA00004613"/>
    </source>
</evidence>
<evidence type="ECO:0000256" key="2">
    <source>
        <dbReference type="ARBA" id="ARBA00013091"/>
    </source>
</evidence>
<accession>A0AAJ0IBD2</accession>
<dbReference type="SUPFAM" id="SSF53474">
    <property type="entry name" value="alpha/beta-Hydrolases"/>
    <property type="match status" value="1"/>
</dbReference>
<keyword evidence="6 12" id="KW-0378">Hydrolase</keyword>
<gene>
    <name evidence="12" type="ORF">B0T23DRAFT_378641</name>
</gene>
<feature type="chain" id="PRO_5042526021" description="feruloyl esterase" evidence="11">
    <location>
        <begin position="26"/>
        <end position="291"/>
    </location>
</feature>
<evidence type="ECO:0000256" key="3">
    <source>
        <dbReference type="ARBA" id="ARBA00022525"/>
    </source>
</evidence>
<dbReference type="InterPro" id="IPR043595">
    <property type="entry name" value="FaeB/C/D"/>
</dbReference>
<keyword evidence="4" id="KW-0858">Xylan degradation</keyword>
<evidence type="ECO:0000313" key="13">
    <source>
        <dbReference type="Proteomes" id="UP001285908"/>
    </source>
</evidence>
<keyword evidence="5 11" id="KW-0732">Signal</keyword>
<evidence type="ECO:0000256" key="9">
    <source>
        <dbReference type="ARBA" id="ARBA00034075"/>
    </source>
</evidence>
<dbReference type="EC" id="3.1.1.73" evidence="2"/>
<keyword evidence="8" id="KW-0624">Polysaccharide degradation</keyword>
<comment type="caution">
    <text evidence="12">The sequence shown here is derived from an EMBL/GenBank/DDBJ whole genome shotgun (WGS) entry which is preliminary data.</text>
</comment>
<evidence type="ECO:0000313" key="12">
    <source>
        <dbReference type="EMBL" id="KAK3495396.1"/>
    </source>
</evidence>
<evidence type="ECO:0000256" key="7">
    <source>
        <dbReference type="ARBA" id="ARBA00023277"/>
    </source>
</evidence>
<keyword evidence="7" id="KW-0119">Carbohydrate metabolism</keyword>
<name>A0AAJ0IBD2_9PEZI</name>
<dbReference type="PANTHER" id="PTHR38050">
    <property type="match status" value="1"/>
</dbReference>
<dbReference type="AlphaFoldDB" id="A0AAJ0IBD2"/>
<dbReference type="GO" id="GO:0045493">
    <property type="term" value="P:xylan catabolic process"/>
    <property type="evidence" value="ECO:0007669"/>
    <property type="project" value="UniProtKB-KW"/>
</dbReference>
<dbReference type="Gene3D" id="3.40.50.1820">
    <property type="entry name" value="alpha/beta hydrolase"/>
    <property type="match status" value="1"/>
</dbReference>
<feature type="signal peptide" evidence="11">
    <location>
        <begin position="1"/>
        <end position="25"/>
    </location>
</feature>
<keyword evidence="13" id="KW-1185">Reference proteome</keyword>
<reference evidence="12 13" key="1">
    <citation type="journal article" date="2023" name="Mol. Phylogenet. Evol.">
        <title>Genome-scale phylogeny and comparative genomics of the fungal order Sordariales.</title>
        <authorList>
            <person name="Hensen N."/>
            <person name="Bonometti L."/>
            <person name="Westerberg I."/>
            <person name="Brannstrom I.O."/>
            <person name="Guillou S."/>
            <person name="Cros-Aarteil S."/>
            <person name="Calhoun S."/>
            <person name="Haridas S."/>
            <person name="Kuo A."/>
            <person name="Mondo S."/>
            <person name="Pangilinan J."/>
            <person name="Riley R."/>
            <person name="LaButti K."/>
            <person name="Andreopoulos B."/>
            <person name="Lipzen A."/>
            <person name="Chen C."/>
            <person name="Yan M."/>
            <person name="Daum C."/>
            <person name="Ng V."/>
            <person name="Clum A."/>
            <person name="Steindorff A."/>
            <person name="Ohm R.A."/>
            <person name="Martin F."/>
            <person name="Silar P."/>
            <person name="Natvig D.O."/>
            <person name="Lalanne C."/>
            <person name="Gautier V."/>
            <person name="Ament-Velasquez S.L."/>
            <person name="Kruys A."/>
            <person name="Hutchinson M.I."/>
            <person name="Powell A.J."/>
            <person name="Barry K."/>
            <person name="Miller A.N."/>
            <person name="Grigoriev I.V."/>
            <person name="Debuchy R."/>
            <person name="Gladieux P."/>
            <person name="Hiltunen Thoren M."/>
            <person name="Johannesson H."/>
        </authorList>
    </citation>
    <scope>NUCLEOTIDE SEQUENCE [LARGE SCALE GENOMIC DNA]</scope>
    <source>
        <strain evidence="12 13">FGSC 10403</strain>
    </source>
</reference>
<protein>
    <recommendedName>
        <fullName evidence="2">feruloyl esterase</fullName>
        <ecNumber evidence="2">3.1.1.73</ecNumber>
    </recommendedName>
</protein>
<dbReference type="RefSeq" id="XP_062694825.1">
    <property type="nucleotide sequence ID" value="XM_062837110.1"/>
</dbReference>
<feature type="region of interest" description="Disordered" evidence="10">
    <location>
        <begin position="262"/>
        <end position="281"/>
    </location>
</feature>
<dbReference type="EMBL" id="JAULSX010000003">
    <property type="protein sequence ID" value="KAK3495396.1"/>
    <property type="molecule type" value="Genomic_DNA"/>
</dbReference>
<dbReference type="PANTHER" id="PTHR38050:SF3">
    <property type="entry name" value="FERULOYL ESTERASE D"/>
    <property type="match status" value="1"/>
</dbReference>
<evidence type="ECO:0000256" key="4">
    <source>
        <dbReference type="ARBA" id="ARBA00022651"/>
    </source>
</evidence>
<comment type="subcellular location">
    <subcellularLocation>
        <location evidence="1">Secreted</location>
    </subcellularLocation>
</comment>
<proteinExistence type="predicted"/>
<evidence type="ECO:0000256" key="5">
    <source>
        <dbReference type="ARBA" id="ARBA00022729"/>
    </source>
</evidence>
<dbReference type="InterPro" id="IPR029058">
    <property type="entry name" value="AB_hydrolase_fold"/>
</dbReference>
<dbReference type="GO" id="GO:0005576">
    <property type="term" value="C:extracellular region"/>
    <property type="evidence" value="ECO:0007669"/>
    <property type="project" value="UniProtKB-SubCell"/>
</dbReference>
<evidence type="ECO:0000256" key="6">
    <source>
        <dbReference type="ARBA" id="ARBA00022801"/>
    </source>
</evidence>
<evidence type="ECO:0000256" key="10">
    <source>
        <dbReference type="SAM" id="MobiDB-lite"/>
    </source>
</evidence>